<accession>X4YEN4</accession>
<dbReference type="KEGG" id="vg:19527310"/>
<reference evidence="1 2" key="1">
    <citation type="submission" date="2014-02" db="EMBL/GenBank/DDBJ databases">
        <title>Complete genome sequences of four novel Lactococcus lactis phages distantly related to the rare 1706 phage species.</title>
        <authorList>
            <person name="Kot W."/>
            <person name="Neve H."/>
            <person name="Vogensen F.K."/>
            <person name="Heller K.J."/>
            <person name="Hansen L.H."/>
        </authorList>
    </citation>
    <scope>NUCLEOTIDE SEQUENCE [LARGE SCALE GENOMIC DNA]</scope>
</reference>
<keyword evidence="2" id="KW-1185">Reference proteome</keyword>
<evidence type="ECO:0000313" key="2">
    <source>
        <dbReference type="Proteomes" id="UP000019792"/>
    </source>
</evidence>
<evidence type="ECO:0000313" key="1">
    <source>
        <dbReference type="EMBL" id="AHV83222.1"/>
    </source>
</evidence>
<dbReference type="EMBL" id="KJ489013">
    <property type="protein sequence ID" value="AHV83222.1"/>
    <property type="molecule type" value="Genomic_DNA"/>
</dbReference>
<organism evidence="1 2">
    <name type="scientific">Lactococcus phage P162</name>
    <dbReference type="NCBI Taxonomy" id="1476889"/>
    <lineage>
        <taxon>Viruses</taxon>
        <taxon>Duplodnaviria</taxon>
        <taxon>Heunggongvirae</taxon>
        <taxon>Uroviricota</taxon>
        <taxon>Caudoviricetes</taxon>
        <taxon>Nevevirus</taxon>
        <taxon>Nevevirus P162</taxon>
    </lineage>
</organism>
<gene>
    <name evidence="1" type="ORF">P162_0025</name>
</gene>
<dbReference type="RefSeq" id="YP_009036768.1">
    <property type="nucleotide sequence ID" value="NC_024214.1"/>
</dbReference>
<sequence>MNTKTIIIAGVAVYAIMDVLDKKLDARFIKKYNISKEELKAYDAGLRSYRKQMKLAKKLVKSTKDVELKNKYEAMYNELKEAKSALEP</sequence>
<dbReference type="Proteomes" id="UP000019792">
    <property type="component" value="Segment"/>
</dbReference>
<name>X4YEN4_9CAUD</name>
<proteinExistence type="predicted"/>
<dbReference type="GeneID" id="19527310"/>
<protein>
    <submittedName>
        <fullName evidence="1">Uncharacterized protein</fullName>
    </submittedName>
</protein>